<feature type="domain" description="Glycosyltransferase N-terminal" evidence="2">
    <location>
        <begin position="5"/>
        <end position="45"/>
    </location>
</feature>
<organism evidence="3 4">
    <name type="scientific">Heracleum sosnowskyi</name>
    <dbReference type="NCBI Taxonomy" id="360622"/>
    <lineage>
        <taxon>Eukaryota</taxon>
        <taxon>Viridiplantae</taxon>
        <taxon>Streptophyta</taxon>
        <taxon>Embryophyta</taxon>
        <taxon>Tracheophyta</taxon>
        <taxon>Spermatophyta</taxon>
        <taxon>Magnoliopsida</taxon>
        <taxon>eudicotyledons</taxon>
        <taxon>Gunneridae</taxon>
        <taxon>Pentapetalae</taxon>
        <taxon>asterids</taxon>
        <taxon>campanulids</taxon>
        <taxon>Apiales</taxon>
        <taxon>Apiaceae</taxon>
        <taxon>Apioideae</taxon>
        <taxon>apioid superclade</taxon>
        <taxon>Tordylieae</taxon>
        <taxon>Tordyliinae</taxon>
        <taxon>Heracleum</taxon>
    </lineage>
</organism>
<keyword evidence="4" id="KW-1185">Reference proteome</keyword>
<dbReference type="SUPFAM" id="SSF53756">
    <property type="entry name" value="UDP-Glycosyltransferase/glycogen phosphorylase"/>
    <property type="match status" value="1"/>
</dbReference>
<comment type="caution">
    <text evidence="3">The sequence shown here is derived from an EMBL/GenBank/DDBJ whole genome shotgun (WGS) entry which is preliminary data.</text>
</comment>
<dbReference type="GO" id="GO:0080043">
    <property type="term" value="F:quercetin 3-O-glucosyltransferase activity"/>
    <property type="evidence" value="ECO:0007669"/>
    <property type="project" value="TreeGrafter"/>
</dbReference>
<reference evidence="3" key="2">
    <citation type="submission" date="2023-05" db="EMBL/GenBank/DDBJ databases">
        <authorList>
            <person name="Schelkunov M.I."/>
        </authorList>
    </citation>
    <scope>NUCLEOTIDE SEQUENCE</scope>
    <source>
        <strain evidence="3">Hsosn_3</strain>
        <tissue evidence="3">Leaf</tissue>
    </source>
</reference>
<dbReference type="AlphaFoldDB" id="A0AAD8H483"/>
<dbReference type="Proteomes" id="UP001237642">
    <property type="component" value="Unassembled WGS sequence"/>
</dbReference>
<proteinExistence type="inferred from homology"/>
<evidence type="ECO:0000313" key="4">
    <source>
        <dbReference type="Proteomes" id="UP001237642"/>
    </source>
</evidence>
<sequence length="225" mass="25641">MDTLIHVLAIPLPAQGHVIPMMELAKKLAHHGFKVTFVNTDFIHRVVMNAFTKNDDEDDDGIRQVSILDGLELFDTRTDFGRLCEAMQRVMPQKLEDHIEKMNSDNMKLKCVFADNCSFVTQNASHDSCNISMGMLYQYGLKKKCFRIFCYHEPDTFSSFPNMLPVGPLSASNRLGNQGSNFWLQDLLCLSWLDQQPASYVIYVAFGSTTIHDKKQVQKLLLDLN</sequence>
<dbReference type="EMBL" id="JAUIZM010000010">
    <property type="protein sequence ID" value="KAK1359337.1"/>
    <property type="molecule type" value="Genomic_DNA"/>
</dbReference>
<gene>
    <name evidence="3" type="ORF">POM88_043811</name>
</gene>
<dbReference type="PANTHER" id="PTHR11926:SF1412">
    <property type="entry name" value="UDP-GLYCOSYLTRANSFERASE 83A1-LIKE"/>
    <property type="match status" value="1"/>
</dbReference>
<evidence type="ECO:0000256" key="1">
    <source>
        <dbReference type="ARBA" id="ARBA00009995"/>
    </source>
</evidence>
<name>A0AAD8H483_9APIA</name>
<dbReference type="InterPro" id="IPR058980">
    <property type="entry name" value="Glyco_transf_N"/>
</dbReference>
<dbReference type="Gene3D" id="3.40.50.2000">
    <property type="entry name" value="Glycogen Phosphorylase B"/>
    <property type="match status" value="2"/>
</dbReference>
<protein>
    <recommendedName>
        <fullName evidence="2">Glycosyltransferase N-terminal domain-containing protein</fullName>
    </recommendedName>
</protein>
<dbReference type="PANTHER" id="PTHR11926">
    <property type="entry name" value="GLUCOSYL/GLUCURONOSYL TRANSFERASES"/>
    <property type="match status" value="1"/>
</dbReference>
<dbReference type="GO" id="GO:0080044">
    <property type="term" value="F:quercetin 7-O-glucosyltransferase activity"/>
    <property type="evidence" value="ECO:0007669"/>
    <property type="project" value="TreeGrafter"/>
</dbReference>
<evidence type="ECO:0000313" key="3">
    <source>
        <dbReference type="EMBL" id="KAK1359337.1"/>
    </source>
</evidence>
<accession>A0AAD8H483</accession>
<reference evidence="3" key="1">
    <citation type="submission" date="2023-02" db="EMBL/GenBank/DDBJ databases">
        <title>Genome of toxic invasive species Heracleum sosnowskyi carries increased number of genes despite the absence of recent whole-genome duplications.</title>
        <authorList>
            <person name="Schelkunov M."/>
            <person name="Shtratnikova V."/>
            <person name="Makarenko M."/>
            <person name="Klepikova A."/>
            <person name="Omelchenko D."/>
            <person name="Novikova G."/>
            <person name="Obukhova E."/>
            <person name="Bogdanov V."/>
            <person name="Penin A."/>
            <person name="Logacheva M."/>
        </authorList>
    </citation>
    <scope>NUCLEOTIDE SEQUENCE</scope>
    <source>
        <strain evidence="3">Hsosn_3</strain>
        <tissue evidence="3">Leaf</tissue>
    </source>
</reference>
<dbReference type="Pfam" id="PF26168">
    <property type="entry name" value="Glyco_transf_N"/>
    <property type="match status" value="1"/>
</dbReference>
<evidence type="ECO:0000259" key="2">
    <source>
        <dbReference type="Pfam" id="PF26168"/>
    </source>
</evidence>
<comment type="similarity">
    <text evidence="1">Belongs to the UDP-glycosyltransferase family.</text>
</comment>